<name>A0ABY5HY98_9FIRM</name>
<dbReference type="RefSeq" id="WP_290138102.1">
    <property type="nucleotide sequence ID" value="NZ_CP101620.1"/>
</dbReference>
<dbReference type="Proteomes" id="UP001060112">
    <property type="component" value="Chromosome"/>
</dbReference>
<evidence type="ECO:0000313" key="1">
    <source>
        <dbReference type="EMBL" id="UTY38048.1"/>
    </source>
</evidence>
<organism evidence="1 2">
    <name type="scientific">Allocoprobacillus halotolerans</name>
    <dbReference type="NCBI Taxonomy" id="2944914"/>
    <lineage>
        <taxon>Bacteria</taxon>
        <taxon>Bacillati</taxon>
        <taxon>Bacillota</taxon>
        <taxon>Erysipelotrichia</taxon>
        <taxon>Erysipelotrichales</taxon>
        <taxon>Erysipelotrichaceae</taxon>
        <taxon>Allocoprobacillus</taxon>
    </lineage>
</organism>
<proteinExistence type="predicted"/>
<dbReference type="EMBL" id="CP101620">
    <property type="protein sequence ID" value="UTY38048.1"/>
    <property type="molecule type" value="Genomic_DNA"/>
</dbReference>
<accession>A0ABY5HY98</accession>
<reference evidence="1" key="1">
    <citation type="submission" date="2022-07" db="EMBL/GenBank/DDBJ databases">
        <title>Faecal culturing of patients with breast cancer.</title>
        <authorList>
            <person name="Teng N.M.Y."/>
            <person name="Kiu R."/>
            <person name="Evans R."/>
            <person name="Baker D.J."/>
            <person name="Zenner C."/>
            <person name="Robinson S.D."/>
            <person name="Hall L.J."/>
        </authorList>
    </citation>
    <scope>NUCLEOTIDE SEQUENCE</scope>
    <source>
        <strain evidence="1">LH1062</strain>
    </source>
</reference>
<evidence type="ECO:0000313" key="2">
    <source>
        <dbReference type="Proteomes" id="UP001060112"/>
    </source>
</evidence>
<gene>
    <name evidence="1" type="ORF">NMU03_10115</name>
</gene>
<protein>
    <submittedName>
        <fullName evidence="1">Uncharacterized protein</fullName>
    </submittedName>
</protein>
<sequence>MRFVIQRIKLMINMYLNAKDDKYRKNELLKSFMYLFKHPYLFFVNYKQIECHHDSVLKNVNTIFNRPYILSLNYDTIS</sequence>
<keyword evidence="2" id="KW-1185">Reference proteome</keyword>